<evidence type="ECO:0000313" key="1">
    <source>
        <dbReference type="EMBL" id="KAH7124503.1"/>
    </source>
</evidence>
<dbReference type="OrthoDB" id="3140657at2759"/>
<sequence>GLQADSLIPLRALTIQNLADYDDKRLTESEAFLRVMTSGNLVDLKLHIAFQVAEWTPETDMGFTEKHDMLEDLHETWLSPGVASNLRVLSLYCDYYWGWTPRMDFRFVNPVEGGFPTLRVLALGRYVFSHVWQADWFASQGRMNPCGGLRELYLDDCPILFHAEYCGPLDHGTTGYPRSDVMTGDPISMGYESHERPYLLRWHTILSHWREKMTALRVFKMGTGSWDGPPIGLIKMFRDEYPDEDFKAEWEDPRLGQVFLNFAESPMPLGNRVFWETNPERYKGWRGIHEQRLFELLYGEFIYGTLPGGWASVGRPNMDSEDDGLVQLV</sequence>
<keyword evidence="2" id="KW-1185">Reference proteome</keyword>
<accession>A0A9P9IJI9</accession>
<dbReference type="PANTHER" id="PTHR42057">
    <property type="entry name" value="F-BOX DOMAIN PROTEIN (AFU_ORTHOLOGUE AFUA_4G00200)"/>
    <property type="match status" value="1"/>
</dbReference>
<dbReference type="AlphaFoldDB" id="A0A9P9IJI9"/>
<dbReference type="PANTHER" id="PTHR42057:SF2">
    <property type="entry name" value="F-BOX DOMAIN PROTEIN (AFU_ORTHOLOGUE AFUA_4G00200)-RELATED"/>
    <property type="match status" value="1"/>
</dbReference>
<dbReference type="EMBL" id="JAGMUV010000021">
    <property type="protein sequence ID" value="KAH7124503.1"/>
    <property type="molecule type" value="Genomic_DNA"/>
</dbReference>
<name>A0A9P9IJI9_9HYPO</name>
<comment type="caution">
    <text evidence="1">The sequence shown here is derived from an EMBL/GenBank/DDBJ whole genome shotgun (WGS) entry which is preliminary data.</text>
</comment>
<organism evidence="1 2">
    <name type="scientific">Dactylonectria macrodidyma</name>
    <dbReference type="NCBI Taxonomy" id="307937"/>
    <lineage>
        <taxon>Eukaryota</taxon>
        <taxon>Fungi</taxon>
        <taxon>Dikarya</taxon>
        <taxon>Ascomycota</taxon>
        <taxon>Pezizomycotina</taxon>
        <taxon>Sordariomycetes</taxon>
        <taxon>Hypocreomycetidae</taxon>
        <taxon>Hypocreales</taxon>
        <taxon>Nectriaceae</taxon>
        <taxon>Dactylonectria</taxon>
    </lineage>
</organism>
<evidence type="ECO:0000313" key="2">
    <source>
        <dbReference type="Proteomes" id="UP000738349"/>
    </source>
</evidence>
<proteinExistence type="predicted"/>
<protein>
    <submittedName>
        <fullName evidence="1">Uncharacterized protein</fullName>
    </submittedName>
</protein>
<dbReference type="Proteomes" id="UP000738349">
    <property type="component" value="Unassembled WGS sequence"/>
</dbReference>
<feature type="non-terminal residue" evidence="1">
    <location>
        <position position="329"/>
    </location>
</feature>
<reference evidence="1" key="1">
    <citation type="journal article" date="2021" name="Nat. Commun.">
        <title>Genetic determinants of endophytism in the Arabidopsis root mycobiome.</title>
        <authorList>
            <person name="Mesny F."/>
            <person name="Miyauchi S."/>
            <person name="Thiergart T."/>
            <person name="Pickel B."/>
            <person name="Atanasova L."/>
            <person name="Karlsson M."/>
            <person name="Huettel B."/>
            <person name="Barry K.W."/>
            <person name="Haridas S."/>
            <person name="Chen C."/>
            <person name="Bauer D."/>
            <person name="Andreopoulos W."/>
            <person name="Pangilinan J."/>
            <person name="LaButti K."/>
            <person name="Riley R."/>
            <person name="Lipzen A."/>
            <person name="Clum A."/>
            <person name="Drula E."/>
            <person name="Henrissat B."/>
            <person name="Kohler A."/>
            <person name="Grigoriev I.V."/>
            <person name="Martin F.M."/>
            <person name="Hacquard S."/>
        </authorList>
    </citation>
    <scope>NUCLEOTIDE SEQUENCE</scope>
    <source>
        <strain evidence="1">MPI-CAGE-AT-0147</strain>
    </source>
</reference>
<gene>
    <name evidence="1" type="ORF">EDB81DRAFT_664450</name>
</gene>